<feature type="region of interest" description="Disordered" evidence="2">
    <location>
        <begin position="346"/>
        <end position="403"/>
    </location>
</feature>
<feature type="region of interest" description="Disordered" evidence="2">
    <location>
        <begin position="607"/>
        <end position="677"/>
    </location>
</feature>
<dbReference type="GO" id="GO:1990351">
    <property type="term" value="C:transporter complex"/>
    <property type="evidence" value="ECO:0007669"/>
    <property type="project" value="TreeGrafter"/>
</dbReference>
<dbReference type="EMBL" id="FNHH01000056">
    <property type="protein sequence ID" value="SDN16503.1"/>
    <property type="molecule type" value="Genomic_DNA"/>
</dbReference>
<feature type="chain" id="PRO_5011472807" evidence="3">
    <location>
        <begin position="21"/>
        <end position="677"/>
    </location>
</feature>
<dbReference type="PANTHER" id="PTHR30189:SF1">
    <property type="entry name" value="LPS-ASSEMBLY PROTEIN LPTD"/>
    <property type="match status" value="1"/>
</dbReference>
<feature type="domain" description="Organic solvent tolerance-like N-terminal" evidence="4">
    <location>
        <begin position="47"/>
        <end position="175"/>
    </location>
</feature>
<accession>A0A1G9Z7Y0</accession>
<gene>
    <name evidence="5" type="ORF">SAMN05421813_1564</name>
</gene>
<evidence type="ECO:0000256" key="1">
    <source>
        <dbReference type="ARBA" id="ARBA00023237"/>
    </source>
</evidence>
<dbReference type="GO" id="GO:0009279">
    <property type="term" value="C:cell outer membrane"/>
    <property type="evidence" value="ECO:0007669"/>
    <property type="project" value="TreeGrafter"/>
</dbReference>
<keyword evidence="3" id="KW-0732">Signal</keyword>
<feature type="compositionally biased region" description="Basic and acidic residues" evidence="2">
    <location>
        <begin position="607"/>
        <end position="634"/>
    </location>
</feature>
<proteinExistence type="predicted"/>
<keyword evidence="1" id="KW-0998">Cell outer membrane</keyword>
<sequence>MVKIFLLSVLLTLISIAAFAQGRQIEIRSSELIKGFQASGFARIIRPVFVQEGSTLAADSADFNQNANTFDAFGHVVITQPSGTTIYSDLLNYDGNTKLAILTNNVRLIDGDATLTTNNLTYNMNTRIGTYNGGGKIVNGKNVLTSKNGYYFAATRDAYFRNNVVLTTPDALIKNDTLRYNSNSKIAYFYGPTNIYGKDDTLYTENGTYNTTSDQARFGKNNLYTQGSKSLTGDSLFYDRKAGYGKAMGHVTFIDTAEKAILKGGLGEYKKSDESILVTLNPYVVIISESDSAKVDSIWMTADTLFSKVVFARDLIPYKQEEIIPDDQIPAKETPEINTQDAINPALADEKENRPALRGVPKKPEMDVAAEKPVNPPEEKIPPAKIPPPDLKKGKETSKKDTLNKKALSDTVKVVSVAKDSVSTDTTRTRMIMAYHNAKIFKSDLQAKADSMFFSYSDSTVRCYVNPMIWAQGSQLSGDTVYLQMKNKKLDNMLLQHNSFIVNTEDADSANFNQIKGKVITGYFKNNKLNNMFVDGNAESVYYLKEDSAYSGLNHMISSRLRIHLKDNKLNNISAIRSVEASITPMKDLREEDRVLKGFIWKPRDRPKSKEEIIPQPGKEESKPAVAKKSDKKSTPAKTTPSKTDPAKSTEPKTPVKAPVKVLPKPVAKPAIKNIQN</sequence>
<evidence type="ECO:0000313" key="5">
    <source>
        <dbReference type="EMBL" id="SDN16503.1"/>
    </source>
</evidence>
<feature type="compositionally biased region" description="Basic and acidic residues" evidence="2">
    <location>
        <begin position="390"/>
        <end position="403"/>
    </location>
</feature>
<evidence type="ECO:0000256" key="3">
    <source>
        <dbReference type="SAM" id="SignalP"/>
    </source>
</evidence>
<dbReference type="OrthoDB" id="9805931at2"/>
<feature type="compositionally biased region" description="Low complexity" evidence="2">
    <location>
        <begin position="652"/>
        <end position="677"/>
    </location>
</feature>
<keyword evidence="1" id="KW-0472">Membrane</keyword>
<dbReference type="Gene3D" id="2.60.450.10">
    <property type="entry name" value="Lipopolysaccharide (LPS) transport protein A like domain"/>
    <property type="match status" value="2"/>
</dbReference>
<dbReference type="InterPro" id="IPR005653">
    <property type="entry name" value="OstA-like_N"/>
</dbReference>
<organism evidence="5 6">
    <name type="scientific">Daejeonella rubra</name>
    <dbReference type="NCBI Taxonomy" id="990371"/>
    <lineage>
        <taxon>Bacteria</taxon>
        <taxon>Pseudomonadati</taxon>
        <taxon>Bacteroidota</taxon>
        <taxon>Sphingobacteriia</taxon>
        <taxon>Sphingobacteriales</taxon>
        <taxon>Sphingobacteriaceae</taxon>
        <taxon>Daejeonella</taxon>
    </lineage>
</organism>
<dbReference type="RefSeq" id="WP_090707293.1">
    <property type="nucleotide sequence ID" value="NZ_FNHH01000056.1"/>
</dbReference>
<evidence type="ECO:0000259" key="4">
    <source>
        <dbReference type="Pfam" id="PF13100"/>
    </source>
</evidence>
<dbReference type="PANTHER" id="PTHR30189">
    <property type="entry name" value="LPS-ASSEMBLY PROTEIN"/>
    <property type="match status" value="1"/>
</dbReference>
<dbReference type="AlphaFoldDB" id="A0A1G9Z7Y0"/>
<feature type="signal peptide" evidence="3">
    <location>
        <begin position="1"/>
        <end position="20"/>
    </location>
</feature>
<protein>
    <submittedName>
        <fullName evidence="5">OstA-like protein</fullName>
    </submittedName>
</protein>
<dbReference type="InterPro" id="IPR050218">
    <property type="entry name" value="LptD"/>
</dbReference>
<dbReference type="Proteomes" id="UP000199226">
    <property type="component" value="Unassembled WGS sequence"/>
</dbReference>
<evidence type="ECO:0000256" key="2">
    <source>
        <dbReference type="SAM" id="MobiDB-lite"/>
    </source>
</evidence>
<keyword evidence="6" id="KW-1185">Reference proteome</keyword>
<dbReference type="Pfam" id="PF13100">
    <property type="entry name" value="OstA_2"/>
    <property type="match status" value="1"/>
</dbReference>
<name>A0A1G9Z7Y0_9SPHI</name>
<dbReference type="STRING" id="990371.SAMN05421813_1564"/>
<evidence type="ECO:0000313" key="6">
    <source>
        <dbReference type="Proteomes" id="UP000199226"/>
    </source>
</evidence>
<reference evidence="6" key="1">
    <citation type="submission" date="2016-10" db="EMBL/GenBank/DDBJ databases">
        <authorList>
            <person name="Varghese N."/>
            <person name="Submissions S."/>
        </authorList>
    </citation>
    <scope>NUCLEOTIDE SEQUENCE [LARGE SCALE GENOMIC DNA]</scope>
    <source>
        <strain evidence="6">DSM 24536</strain>
    </source>
</reference>